<dbReference type="AlphaFoldDB" id="A0ABD0K852"/>
<gene>
    <name evidence="3" type="ORF">BaRGS_00025538</name>
</gene>
<feature type="domain" description="DUF4709" evidence="2">
    <location>
        <begin position="39"/>
        <end position="147"/>
    </location>
</feature>
<organism evidence="3 4">
    <name type="scientific">Batillaria attramentaria</name>
    <dbReference type="NCBI Taxonomy" id="370345"/>
    <lineage>
        <taxon>Eukaryota</taxon>
        <taxon>Metazoa</taxon>
        <taxon>Spiralia</taxon>
        <taxon>Lophotrochozoa</taxon>
        <taxon>Mollusca</taxon>
        <taxon>Gastropoda</taxon>
        <taxon>Caenogastropoda</taxon>
        <taxon>Sorbeoconcha</taxon>
        <taxon>Cerithioidea</taxon>
        <taxon>Batillariidae</taxon>
        <taxon>Batillaria</taxon>
    </lineage>
</organism>
<dbReference type="Pfam" id="PF15821">
    <property type="entry name" value="DUF4709"/>
    <property type="match status" value="1"/>
</dbReference>
<accession>A0ABD0K852</accession>
<keyword evidence="4" id="KW-1185">Reference proteome</keyword>
<evidence type="ECO:0000313" key="3">
    <source>
        <dbReference type="EMBL" id="KAK7483245.1"/>
    </source>
</evidence>
<comment type="caution">
    <text evidence="3">The sequence shown here is derived from an EMBL/GenBank/DDBJ whole genome shotgun (WGS) entry which is preliminary data.</text>
</comment>
<evidence type="ECO:0000259" key="2">
    <source>
        <dbReference type="Pfam" id="PF15821"/>
    </source>
</evidence>
<dbReference type="PANTHER" id="PTHR22382:SF7">
    <property type="entry name" value="RIKEN CDNA 4921504E06 GENE"/>
    <property type="match status" value="1"/>
</dbReference>
<evidence type="ECO:0000313" key="4">
    <source>
        <dbReference type="Proteomes" id="UP001519460"/>
    </source>
</evidence>
<reference evidence="3 4" key="1">
    <citation type="journal article" date="2023" name="Sci. Data">
        <title>Genome assembly of the Korean intertidal mud-creeper Batillaria attramentaria.</title>
        <authorList>
            <person name="Patra A.K."/>
            <person name="Ho P.T."/>
            <person name="Jun S."/>
            <person name="Lee S.J."/>
            <person name="Kim Y."/>
            <person name="Won Y.J."/>
        </authorList>
    </citation>
    <scope>NUCLEOTIDE SEQUENCE [LARGE SCALE GENOMIC DNA]</scope>
    <source>
        <strain evidence="3">Wonlab-2016</strain>
    </source>
</reference>
<feature type="coiled-coil region" evidence="1">
    <location>
        <begin position="195"/>
        <end position="275"/>
    </location>
</feature>
<sequence length="276" mass="32336">MAAVDLPAAQSDYAYAEQELQNHILEVYGTNNNSDDMFRPALADSQKIGFFSLDRNSQTEISEIVDLKEMTEVLQILLQDVATLRRDINFTKHVMQADHESKLQQKSLELYCRINERVIELEKIHEDRVSALRKAFKQQLADAIARLSTMYKKNLESNIHRERTRQEWDLKNQDSRMQELKSTVGSDTPVTSSRIQQLEGEVEDLQKETEKLDRKNKRLEDALEIKEEQTSQLQLQVEDLQRRLEKEKILSDQLKHEKEEIRVEAEKEVQQSKKQV</sequence>
<dbReference type="InterPro" id="IPR040119">
    <property type="entry name" value="C10orf67-like"/>
</dbReference>
<dbReference type="Proteomes" id="UP001519460">
    <property type="component" value="Unassembled WGS sequence"/>
</dbReference>
<evidence type="ECO:0000256" key="1">
    <source>
        <dbReference type="SAM" id="Coils"/>
    </source>
</evidence>
<name>A0ABD0K852_9CAEN</name>
<dbReference type="InterPro" id="IPR031651">
    <property type="entry name" value="DUF4709"/>
</dbReference>
<keyword evidence="1" id="KW-0175">Coiled coil</keyword>
<dbReference type="PANTHER" id="PTHR22382">
    <property type="entry name" value="RIKEN CDNA 4921504E06 GENE"/>
    <property type="match status" value="1"/>
</dbReference>
<proteinExistence type="predicted"/>
<dbReference type="EMBL" id="JACVVK020000230">
    <property type="protein sequence ID" value="KAK7483245.1"/>
    <property type="molecule type" value="Genomic_DNA"/>
</dbReference>
<protein>
    <recommendedName>
        <fullName evidence="2">DUF4709 domain-containing protein</fullName>
    </recommendedName>
</protein>